<accession>A0A401FK85</accession>
<dbReference type="PANTHER" id="PTHR11076">
    <property type="entry name" value="DNA REPAIR POLYMERASE UMUC / TRANSFERASE FAMILY MEMBER"/>
    <property type="match status" value="1"/>
</dbReference>
<dbReference type="Pfam" id="PF00817">
    <property type="entry name" value="IMS"/>
    <property type="match status" value="1"/>
</dbReference>
<dbReference type="EMBL" id="BEXA01000002">
    <property type="protein sequence ID" value="GAY72706.1"/>
    <property type="molecule type" value="Genomic_DNA"/>
</dbReference>
<dbReference type="GO" id="GO:0006260">
    <property type="term" value="P:DNA replication"/>
    <property type="evidence" value="ECO:0007669"/>
    <property type="project" value="UniProtKB-KW"/>
</dbReference>
<protein>
    <submittedName>
        <fullName evidence="7">Nucleotidyltransferase</fullName>
    </submittedName>
</protein>
<dbReference type="PROSITE" id="PS50173">
    <property type="entry name" value="UMUC"/>
    <property type="match status" value="1"/>
</dbReference>
<feature type="domain" description="UmuC" evidence="6">
    <location>
        <begin position="1"/>
        <end position="146"/>
    </location>
</feature>
<dbReference type="GO" id="GO:0003684">
    <property type="term" value="F:damaged DNA binding"/>
    <property type="evidence" value="ECO:0007669"/>
    <property type="project" value="InterPro"/>
</dbReference>
<dbReference type="InterPro" id="IPR017961">
    <property type="entry name" value="DNA_pol_Y-fam_little_finger"/>
</dbReference>
<evidence type="ECO:0000259" key="6">
    <source>
        <dbReference type="PROSITE" id="PS50173"/>
    </source>
</evidence>
<evidence type="ECO:0000256" key="2">
    <source>
        <dbReference type="ARBA" id="ARBA00022457"/>
    </source>
</evidence>
<evidence type="ECO:0000256" key="3">
    <source>
        <dbReference type="ARBA" id="ARBA00022695"/>
    </source>
</evidence>
<dbReference type="InterPro" id="IPR024728">
    <property type="entry name" value="PolY_HhH_motif"/>
</dbReference>
<dbReference type="Proteomes" id="UP000286974">
    <property type="component" value="Unassembled WGS sequence"/>
</dbReference>
<dbReference type="GO" id="GO:0003887">
    <property type="term" value="F:DNA-directed DNA polymerase activity"/>
    <property type="evidence" value="ECO:0007669"/>
    <property type="project" value="UniProtKB-KW"/>
</dbReference>
<dbReference type="InterPro" id="IPR001126">
    <property type="entry name" value="UmuC"/>
</dbReference>
<dbReference type="InterPro" id="IPR043128">
    <property type="entry name" value="Rev_trsase/Diguanyl_cyclase"/>
</dbReference>
<name>A0A401FK85_9LACO</name>
<dbReference type="InterPro" id="IPR036775">
    <property type="entry name" value="DNA_pol_Y-fam_lit_finger_sf"/>
</dbReference>
<dbReference type="Gene3D" id="3.30.70.270">
    <property type="match status" value="1"/>
</dbReference>
<reference evidence="7 8" key="1">
    <citation type="submission" date="2017-11" db="EMBL/GenBank/DDBJ databases">
        <title>Draft Genome Sequence of Lactobacillus curieae NBRC 111893 isolated from Koso, a Japanese sugar-Vegetable Fermented Beverage.</title>
        <authorList>
            <person name="Chiou T.Y."/>
            <person name="Oshima K."/>
            <person name="Suda W."/>
            <person name="Hattori M."/>
            <person name="Takahashi T."/>
        </authorList>
    </citation>
    <scope>NUCLEOTIDE SEQUENCE [LARGE SCALE GENOMIC DNA]</scope>
    <source>
        <strain evidence="7 8">NBRC111893</strain>
    </source>
</reference>
<dbReference type="SUPFAM" id="SSF100879">
    <property type="entry name" value="Lesion bypass DNA polymerase (Y-family), little finger domain"/>
    <property type="match status" value="1"/>
</dbReference>
<dbReference type="GO" id="GO:0042276">
    <property type="term" value="P:error-prone translesion synthesis"/>
    <property type="evidence" value="ECO:0007669"/>
    <property type="project" value="TreeGrafter"/>
</dbReference>
<comment type="caution">
    <text evidence="7">The sequence shown here is derived from an EMBL/GenBank/DDBJ whole genome shotgun (WGS) entry which is preliminary data.</text>
</comment>
<dbReference type="InterPro" id="IPR043502">
    <property type="entry name" value="DNA/RNA_pol_sf"/>
</dbReference>
<keyword evidence="4" id="KW-0235">DNA replication</keyword>
<gene>
    <name evidence="7" type="ORF">NBRC111893_852</name>
</gene>
<evidence type="ECO:0000256" key="4">
    <source>
        <dbReference type="ARBA" id="ARBA00022705"/>
    </source>
</evidence>
<evidence type="ECO:0000256" key="1">
    <source>
        <dbReference type="ARBA" id="ARBA00010945"/>
    </source>
</evidence>
<keyword evidence="3" id="KW-0548">Nucleotidyltransferase</keyword>
<dbReference type="Gene3D" id="1.10.150.20">
    <property type="entry name" value="5' to 3' exonuclease, C-terminal subdomain"/>
    <property type="match status" value="1"/>
</dbReference>
<evidence type="ECO:0000313" key="8">
    <source>
        <dbReference type="Proteomes" id="UP000286974"/>
    </source>
</evidence>
<keyword evidence="7" id="KW-0808">Transferase</keyword>
<dbReference type="PANTHER" id="PTHR11076:SF35">
    <property type="entry name" value="DNA REPAIR PROTEIN HOMOLOG YOBH"/>
    <property type="match status" value="1"/>
</dbReference>
<comment type="similarity">
    <text evidence="1">Belongs to the DNA polymerase type-Y family.</text>
</comment>
<sequence>MAKKLLNVKNVMRKRDVPKDPRLIIVQPRMNYYIKENIRINDIFKQYTPKEDWCPYSIDESLLDMTHSWHLYGESPYEVARKIQLQVKRETGIYLTVGIGDNPLLAKLALDLEAKKKRSLIGEWHYEDIPDKLWPITNLSDIWSIGHATAEKLRHLNIHSMEDLAHYNPYLLTEKIGKVSGGELFALSWGIDRSIINQKYNVKEKSYSNSQVLPRDYQIRSEIELVIKELADQVASRIRKHRKKAQVVSLYIGLSYAEHDKGNHGFNRQMKIEPTNNSKELIDHIMNIFHENWHGEVVRNIGITYGKLIADTYDQLDLFKSPQETFKSRKIDETMDSIRRHFGFTKLVRLSSLQKGGTAIKRAGLVGGHNGGNSYE</sequence>
<proteinExistence type="inferred from homology"/>
<dbReference type="AlphaFoldDB" id="A0A401FK85"/>
<dbReference type="Gene3D" id="3.30.1490.100">
    <property type="entry name" value="DNA polymerase, Y-family, little finger domain"/>
    <property type="match status" value="1"/>
</dbReference>
<keyword evidence="2" id="KW-0515">Mutator protein</keyword>
<dbReference type="SUPFAM" id="SSF56672">
    <property type="entry name" value="DNA/RNA polymerases"/>
    <property type="match status" value="1"/>
</dbReference>
<evidence type="ECO:0000256" key="5">
    <source>
        <dbReference type="ARBA" id="ARBA00022932"/>
    </source>
</evidence>
<organism evidence="7 8">
    <name type="scientific">Lentilactobacillus kosonis</name>
    <dbReference type="NCBI Taxonomy" id="2810561"/>
    <lineage>
        <taxon>Bacteria</taxon>
        <taxon>Bacillati</taxon>
        <taxon>Bacillota</taxon>
        <taxon>Bacilli</taxon>
        <taxon>Lactobacillales</taxon>
        <taxon>Lactobacillaceae</taxon>
        <taxon>Lentilactobacillus</taxon>
    </lineage>
</organism>
<dbReference type="GO" id="GO:0005829">
    <property type="term" value="C:cytosol"/>
    <property type="evidence" value="ECO:0007669"/>
    <property type="project" value="TreeGrafter"/>
</dbReference>
<dbReference type="Pfam" id="PF11799">
    <property type="entry name" value="IMS_C"/>
    <property type="match status" value="1"/>
</dbReference>
<dbReference type="GO" id="GO:0009432">
    <property type="term" value="P:SOS response"/>
    <property type="evidence" value="ECO:0007669"/>
    <property type="project" value="TreeGrafter"/>
</dbReference>
<keyword evidence="5" id="KW-0239">DNA-directed DNA polymerase</keyword>
<dbReference type="Gene3D" id="3.40.1170.60">
    <property type="match status" value="1"/>
</dbReference>
<dbReference type="GO" id="GO:0006281">
    <property type="term" value="P:DNA repair"/>
    <property type="evidence" value="ECO:0007669"/>
    <property type="project" value="InterPro"/>
</dbReference>
<dbReference type="InterPro" id="IPR050116">
    <property type="entry name" value="DNA_polymerase-Y"/>
</dbReference>
<keyword evidence="8" id="KW-1185">Reference proteome</keyword>
<dbReference type="Pfam" id="PF11798">
    <property type="entry name" value="IMS_HHH"/>
    <property type="match status" value="1"/>
</dbReference>
<evidence type="ECO:0000313" key="7">
    <source>
        <dbReference type="EMBL" id="GAY72706.1"/>
    </source>
</evidence>